<dbReference type="KEGG" id="gfe:Gferi_18245"/>
<reference evidence="1 2" key="1">
    <citation type="submission" date="2016-09" db="EMBL/GenBank/DDBJ databases">
        <title>Genomic analysis reveals versatility of anaerobic energy metabolism of Geosporobacter ferrireducens IRF9 of phylum Firmicutes.</title>
        <authorList>
            <person name="Kim S.-J."/>
        </authorList>
    </citation>
    <scope>NUCLEOTIDE SEQUENCE [LARGE SCALE GENOMIC DNA]</scope>
    <source>
        <strain evidence="1 2">IRF9</strain>
    </source>
</reference>
<dbReference type="RefSeq" id="WP_069979021.1">
    <property type="nucleotide sequence ID" value="NZ_CP017269.1"/>
</dbReference>
<dbReference type="AlphaFoldDB" id="A0A1D8GK92"/>
<evidence type="ECO:0000313" key="1">
    <source>
        <dbReference type="EMBL" id="AOT71324.1"/>
    </source>
</evidence>
<accession>A0A1D8GK92</accession>
<dbReference type="Proteomes" id="UP000095743">
    <property type="component" value="Chromosome"/>
</dbReference>
<dbReference type="EMBL" id="CP017269">
    <property type="protein sequence ID" value="AOT71324.1"/>
    <property type="molecule type" value="Genomic_DNA"/>
</dbReference>
<organism evidence="1 2">
    <name type="scientific">Geosporobacter ferrireducens</name>
    <dbReference type="NCBI Taxonomy" id="1424294"/>
    <lineage>
        <taxon>Bacteria</taxon>
        <taxon>Bacillati</taxon>
        <taxon>Bacillota</taxon>
        <taxon>Clostridia</taxon>
        <taxon>Peptostreptococcales</taxon>
        <taxon>Thermotaleaceae</taxon>
        <taxon>Geosporobacter</taxon>
    </lineage>
</organism>
<proteinExistence type="predicted"/>
<name>A0A1D8GK92_9FIRM</name>
<dbReference type="STRING" id="1424294.Gferi_18245"/>
<dbReference type="OrthoDB" id="9794954at2"/>
<gene>
    <name evidence="1" type="ORF">Gferi_18245</name>
</gene>
<sequence length="109" mass="12408">MADQKNQYEVVWPSGKSGVKKGLLAPRLEDLEGKTICELSHDSYRGDDIFPVLRESLRKRYKNIKFVEYDTFGNFRDPRKYGAELEKLPGLRDLMLSHNCDAVIAGMGA</sequence>
<protein>
    <submittedName>
        <fullName evidence="1">Uncharacterized protein</fullName>
    </submittedName>
</protein>
<evidence type="ECO:0000313" key="2">
    <source>
        <dbReference type="Proteomes" id="UP000095743"/>
    </source>
</evidence>
<keyword evidence="2" id="KW-1185">Reference proteome</keyword>